<proteinExistence type="predicted"/>
<gene>
    <name evidence="4" type="ORF">ACH5RR_040028</name>
</gene>
<keyword evidence="1" id="KW-1017">Isopeptide bond</keyword>
<accession>A0ABD2XSB3</accession>
<sequence>MITLEVERSDTIDNVKAKIKVISPDQQRSIFAGKDLEDCRTLADFNIQKESILLLVLRLRVPGFQNFVIEAFATNCCLYCVLDKSFEFRDAITGLGMNVICTTGGTSERRKQELYINQIEVYLKVELSVLYIVFCNFDKCILRTRNSGHCARKGVRGCDCLLKVCRCGYAGRLAVSLFISAFYLFFTDYCGKLNDVLDIKAKKGLLFPV</sequence>
<evidence type="ECO:0000259" key="3">
    <source>
        <dbReference type="PROSITE" id="PS50053"/>
    </source>
</evidence>
<dbReference type="EMBL" id="JBJUIK010000017">
    <property type="protein sequence ID" value="KAL3497296.1"/>
    <property type="molecule type" value="Genomic_DNA"/>
</dbReference>
<evidence type="ECO:0000313" key="4">
    <source>
        <dbReference type="EMBL" id="KAL3497296.1"/>
    </source>
</evidence>
<dbReference type="InterPro" id="IPR029071">
    <property type="entry name" value="Ubiquitin-like_domsf"/>
</dbReference>
<protein>
    <recommendedName>
        <fullName evidence="3">Ubiquitin-like domain-containing protein</fullName>
    </recommendedName>
</protein>
<dbReference type="Gene3D" id="3.10.20.90">
    <property type="entry name" value="Phosphatidylinositol 3-kinase Catalytic Subunit, Chain A, domain 1"/>
    <property type="match status" value="1"/>
</dbReference>
<evidence type="ECO:0000256" key="1">
    <source>
        <dbReference type="ARBA" id="ARBA00022499"/>
    </source>
</evidence>
<organism evidence="4 5">
    <name type="scientific">Cinchona calisaya</name>
    <dbReference type="NCBI Taxonomy" id="153742"/>
    <lineage>
        <taxon>Eukaryota</taxon>
        <taxon>Viridiplantae</taxon>
        <taxon>Streptophyta</taxon>
        <taxon>Embryophyta</taxon>
        <taxon>Tracheophyta</taxon>
        <taxon>Spermatophyta</taxon>
        <taxon>Magnoliopsida</taxon>
        <taxon>eudicotyledons</taxon>
        <taxon>Gunneridae</taxon>
        <taxon>Pentapetalae</taxon>
        <taxon>asterids</taxon>
        <taxon>lamiids</taxon>
        <taxon>Gentianales</taxon>
        <taxon>Rubiaceae</taxon>
        <taxon>Cinchonoideae</taxon>
        <taxon>Cinchoneae</taxon>
        <taxon>Cinchona</taxon>
    </lineage>
</organism>
<dbReference type="SUPFAM" id="SSF54236">
    <property type="entry name" value="Ubiquitin-like"/>
    <property type="match status" value="1"/>
</dbReference>
<dbReference type="Proteomes" id="UP001630127">
    <property type="component" value="Unassembled WGS sequence"/>
</dbReference>
<reference evidence="4 5" key="1">
    <citation type="submission" date="2024-11" db="EMBL/GenBank/DDBJ databases">
        <title>A near-complete genome assembly of Cinchona calisaya.</title>
        <authorList>
            <person name="Lian D.C."/>
            <person name="Zhao X.W."/>
            <person name="Wei L."/>
        </authorList>
    </citation>
    <scope>NUCLEOTIDE SEQUENCE [LARGE SCALE GENOMIC DNA]</scope>
    <source>
        <tissue evidence="4">Nenye</tissue>
    </source>
</reference>
<dbReference type="GO" id="GO:0003729">
    <property type="term" value="F:mRNA binding"/>
    <property type="evidence" value="ECO:0007669"/>
    <property type="project" value="UniProtKB-ARBA"/>
</dbReference>
<comment type="caution">
    <text evidence="4">The sequence shown here is derived from an EMBL/GenBank/DDBJ whole genome shotgun (WGS) entry which is preliminary data.</text>
</comment>
<dbReference type="InterPro" id="IPR050158">
    <property type="entry name" value="Ubiquitin_ubiquitin-like"/>
</dbReference>
<dbReference type="PANTHER" id="PTHR10666">
    <property type="entry name" value="UBIQUITIN"/>
    <property type="match status" value="1"/>
</dbReference>
<name>A0ABD2XSB3_9GENT</name>
<dbReference type="Pfam" id="PF00240">
    <property type="entry name" value="ubiquitin"/>
    <property type="match status" value="1"/>
</dbReference>
<keyword evidence="5" id="KW-1185">Reference proteome</keyword>
<dbReference type="AlphaFoldDB" id="A0ABD2XSB3"/>
<dbReference type="InterPro" id="IPR000626">
    <property type="entry name" value="Ubiquitin-like_dom"/>
</dbReference>
<evidence type="ECO:0000256" key="2">
    <source>
        <dbReference type="ARBA" id="ARBA00022843"/>
    </source>
</evidence>
<evidence type="ECO:0000313" key="5">
    <source>
        <dbReference type="Proteomes" id="UP001630127"/>
    </source>
</evidence>
<dbReference type="PRINTS" id="PR00348">
    <property type="entry name" value="UBIQUITIN"/>
</dbReference>
<dbReference type="InterPro" id="IPR019956">
    <property type="entry name" value="Ubiquitin_dom"/>
</dbReference>
<feature type="domain" description="Ubiquitin-like" evidence="3">
    <location>
        <begin position="1"/>
        <end position="62"/>
    </location>
</feature>
<dbReference type="PROSITE" id="PS50053">
    <property type="entry name" value="UBIQUITIN_2"/>
    <property type="match status" value="1"/>
</dbReference>
<keyword evidence="2" id="KW-0832">Ubl conjugation</keyword>
<dbReference type="SMART" id="SM00213">
    <property type="entry name" value="UBQ"/>
    <property type="match status" value="1"/>
</dbReference>